<keyword evidence="9" id="KW-1185">Reference proteome</keyword>
<comment type="caution">
    <text evidence="8">The sequence shown here is derived from an EMBL/GenBank/DDBJ whole genome shotgun (WGS) entry which is preliminary data.</text>
</comment>
<dbReference type="EMBL" id="CAUYUE010000003">
    <property type="protein sequence ID" value="CAK0758498.1"/>
    <property type="molecule type" value="Genomic_DNA"/>
</dbReference>
<feature type="compositionally biased region" description="Low complexity" evidence="7">
    <location>
        <begin position="315"/>
        <end position="338"/>
    </location>
</feature>
<evidence type="ECO:0000256" key="2">
    <source>
        <dbReference type="ARBA" id="ARBA00008320"/>
    </source>
</evidence>
<feature type="region of interest" description="Disordered" evidence="7">
    <location>
        <begin position="280"/>
        <end position="397"/>
    </location>
</feature>
<evidence type="ECO:0000256" key="1">
    <source>
        <dbReference type="ARBA" id="ARBA00004123"/>
    </source>
</evidence>
<dbReference type="InterPro" id="IPR017423">
    <property type="entry name" value="TRM6"/>
</dbReference>
<comment type="subcellular location">
    <subcellularLocation>
        <location evidence="1">Nucleus</location>
    </subcellularLocation>
</comment>
<keyword evidence="5" id="KW-0539">Nucleus</keyword>
<comment type="similarity">
    <text evidence="2">Belongs to the TRM6/GCD10 family.</text>
</comment>
<accession>A0AAV1HY63</accession>
<keyword evidence="4" id="KW-0819">tRNA processing</keyword>
<dbReference type="AlphaFoldDB" id="A0AAV1HY63"/>
<evidence type="ECO:0000313" key="8">
    <source>
        <dbReference type="EMBL" id="CAK0758498.1"/>
    </source>
</evidence>
<reference evidence="8 9" key="1">
    <citation type="submission" date="2023-10" db="EMBL/GenBank/DDBJ databases">
        <authorList>
            <person name="Maclean D."/>
            <person name="Macfadyen A."/>
        </authorList>
    </citation>
    <scope>NUCLEOTIDE SEQUENCE [LARGE SCALE GENOMIC DNA]</scope>
</reference>
<protein>
    <recommendedName>
        <fullName evidence="3">tRNA (adenine(58)-N(1))-methyltransferase non-catalytic subunit TRM6</fullName>
    </recommendedName>
    <alternativeName>
        <fullName evidence="6">tRNA(m1A58)-methyltransferase subunit TRM6</fullName>
    </alternativeName>
</protein>
<evidence type="ECO:0000256" key="3">
    <source>
        <dbReference type="ARBA" id="ARBA00021704"/>
    </source>
</evidence>
<dbReference type="Pfam" id="PF04189">
    <property type="entry name" value="Gcd10p"/>
    <property type="match status" value="1"/>
</dbReference>
<dbReference type="GO" id="GO:0031515">
    <property type="term" value="C:tRNA (m1A) methyltransferase complex"/>
    <property type="evidence" value="ECO:0007669"/>
    <property type="project" value="InterPro"/>
</dbReference>
<dbReference type="GO" id="GO:0005634">
    <property type="term" value="C:nucleus"/>
    <property type="evidence" value="ECO:0007669"/>
    <property type="project" value="UniProtKB-SubCell"/>
</dbReference>
<proteinExistence type="inferred from homology"/>
<feature type="compositionally biased region" description="Polar residues" evidence="7">
    <location>
        <begin position="358"/>
        <end position="397"/>
    </location>
</feature>
<evidence type="ECO:0000256" key="5">
    <source>
        <dbReference type="ARBA" id="ARBA00023242"/>
    </source>
</evidence>
<evidence type="ECO:0000256" key="6">
    <source>
        <dbReference type="ARBA" id="ARBA00032319"/>
    </source>
</evidence>
<dbReference type="Proteomes" id="UP001314263">
    <property type="component" value="Unassembled WGS sequence"/>
</dbReference>
<organism evidence="8 9">
    <name type="scientific">Coccomyxa viridis</name>
    <dbReference type="NCBI Taxonomy" id="1274662"/>
    <lineage>
        <taxon>Eukaryota</taxon>
        <taxon>Viridiplantae</taxon>
        <taxon>Chlorophyta</taxon>
        <taxon>core chlorophytes</taxon>
        <taxon>Trebouxiophyceae</taxon>
        <taxon>Trebouxiophyceae incertae sedis</taxon>
        <taxon>Coccomyxaceae</taxon>
        <taxon>Coccomyxa</taxon>
    </lineage>
</organism>
<evidence type="ECO:0000256" key="4">
    <source>
        <dbReference type="ARBA" id="ARBA00022694"/>
    </source>
</evidence>
<dbReference type="PANTHER" id="PTHR12945">
    <property type="entry name" value="TRANSLATION INITIATION FACTOR EIF3-RELATED"/>
    <property type="match status" value="1"/>
</dbReference>
<evidence type="ECO:0000256" key="7">
    <source>
        <dbReference type="SAM" id="MobiDB-lite"/>
    </source>
</evidence>
<dbReference type="PANTHER" id="PTHR12945:SF0">
    <property type="entry name" value="TRNA (ADENINE(58)-N(1))-METHYLTRANSFERASE NON-CATALYTIC SUBUNIT TRM6"/>
    <property type="match status" value="1"/>
</dbReference>
<gene>
    <name evidence="8" type="ORF">CVIRNUC_002624</name>
</gene>
<sequence length="514" mass="55275">MEASGAASVDGPSTSSKAGIIRDGDNVVLNANGYKSLITVKRGSKVKVGKFHTSLDPIIGQHYGVQFELGQSGRDLSVKRHKSDRAAAWSAYKTLTSNKDNSQLQDNMLNQTLTTEQIEAMKEANMGGDEIVTALLANSGTFETKTEYSQEKYLKRKTEKYTVQATVHRVTARSLAEALFSWRPEKIQYMRADTLAMLLTMANIGAHGKTLVLDGCGGLVTGAVAERMGGFGQICSACTGLKGPATEYVRYFNFPPEVRASIKNPPLSLLLAHRQQCLSAPKGTSAPAPQTAEPQPPQLQQPKQEGDVGSPSPMQHSNGAQPQPQQQGPSASRSAPAQESAAPQLEQTQQQDDAESASPKQCNGSAQPQQQPEATLHSSDPPAQQSGAPQALQQAANNGLHRPEARYELGPDLKKACSQGFSSCILASPSIDPSQLLRRVMPLLAPSASFALFSNWLQPLADCMFKLQTSKEAVALQLNESWWREYQVLPGRTHPEMMTSGTGGYVLSGIKVCS</sequence>
<name>A0AAV1HY63_9CHLO</name>
<dbReference type="GO" id="GO:0030488">
    <property type="term" value="P:tRNA methylation"/>
    <property type="evidence" value="ECO:0007669"/>
    <property type="project" value="InterPro"/>
</dbReference>
<evidence type="ECO:0000313" key="9">
    <source>
        <dbReference type="Proteomes" id="UP001314263"/>
    </source>
</evidence>